<evidence type="ECO:0000256" key="1">
    <source>
        <dbReference type="SAM" id="MobiDB-lite"/>
    </source>
</evidence>
<protein>
    <submittedName>
        <fullName evidence="3">Unannotated protein</fullName>
    </submittedName>
</protein>
<feature type="region of interest" description="Disordered" evidence="1">
    <location>
        <begin position="266"/>
        <end position="293"/>
    </location>
</feature>
<organism evidence="3">
    <name type="scientific">freshwater metagenome</name>
    <dbReference type="NCBI Taxonomy" id="449393"/>
    <lineage>
        <taxon>unclassified sequences</taxon>
        <taxon>metagenomes</taxon>
        <taxon>ecological metagenomes</taxon>
    </lineage>
</organism>
<sequence length="323" mass="34259">MPERLLAAVVAVPFVLGLSSAPADSGSEVFSFQDPAIVESSGLVVADGLFVTTNDSGDTGQVFVVDGQGRTVGLTRWSERPVDVESLAPAGRGRVWVGDIGDNAAARVSVSITRVPVGRGGRDEPGTTYDLVYPDGATDAETLMTDPTTGRVYVASKTFFGGTLYQAPSRLSEQRPNRLRPIGDVLPIATDGAFFPDGRHLVVRSYTSAEFYSFPDLTRIATVDLPAQQQGEGLAVDDRGRVFLSSEGQYSPVLELPLDRALRAELAGAPDPPKPTSSPDLSPDASDAPEVSPDLDSTPWPWLIGGAAWLVVVAVLLRSLRPR</sequence>
<proteinExistence type="predicted"/>
<keyword evidence="2" id="KW-1133">Transmembrane helix</keyword>
<evidence type="ECO:0000256" key="2">
    <source>
        <dbReference type="SAM" id="Phobius"/>
    </source>
</evidence>
<reference evidence="3" key="1">
    <citation type="submission" date="2020-05" db="EMBL/GenBank/DDBJ databases">
        <authorList>
            <person name="Chiriac C."/>
            <person name="Salcher M."/>
            <person name="Ghai R."/>
            <person name="Kavagutti S V."/>
        </authorList>
    </citation>
    <scope>NUCLEOTIDE SEQUENCE</scope>
</reference>
<gene>
    <name evidence="3" type="ORF">UFOPK2579_00301</name>
</gene>
<dbReference type="SUPFAM" id="SSF101898">
    <property type="entry name" value="NHL repeat"/>
    <property type="match status" value="1"/>
</dbReference>
<keyword evidence="2" id="KW-0472">Membrane</keyword>
<dbReference type="EMBL" id="CAEZXR010000021">
    <property type="protein sequence ID" value="CAB4689300.1"/>
    <property type="molecule type" value="Genomic_DNA"/>
</dbReference>
<name>A0A6J6NRA8_9ZZZZ</name>
<keyword evidence="2" id="KW-0812">Transmembrane</keyword>
<dbReference type="AlphaFoldDB" id="A0A6J6NRA8"/>
<feature type="transmembrane region" description="Helical" evidence="2">
    <location>
        <begin position="300"/>
        <end position="320"/>
    </location>
</feature>
<evidence type="ECO:0000313" key="3">
    <source>
        <dbReference type="EMBL" id="CAB4689300.1"/>
    </source>
</evidence>
<feature type="compositionally biased region" description="Low complexity" evidence="1">
    <location>
        <begin position="277"/>
        <end position="289"/>
    </location>
</feature>
<accession>A0A6J6NRA8</accession>